<keyword evidence="1" id="KW-0548">Nucleotidyltransferase</keyword>
<name>A0ABQ5AU35_9ASTR</name>
<dbReference type="InterPro" id="IPR036397">
    <property type="entry name" value="RNaseH_sf"/>
</dbReference>
<dbReference type="InterPro" id="IPR052160">
    <property type="entry name" value="Gypsy_RT_Integrase-like"/>
</dbReference>
<organism evidence="1 2">
    <name type="scientific">Tanacetum coccineum</name>
    <dbReference type="NCBI Taxonomy" id="301880"/>
    <lineage>
        <taxon>Eukaryota</taxon>
        <taxon>Viridiplantae</taxon>
        <taxon>Streptophyta</taxon>
        <taxon>Embryophyta</taxon>
        <taxon>Tracheophyta</taxon>
        <taxon>Spermatophyta</taxon>
        <taxon>Magnoliopsida</taxon>
        <taxon>eudicotyledons</taxon>
        <taxon>Gunneridae</taxon>
        <taxon>Pentapetalae</taxon>
        <taxon>asterids</taxon>
        <taxon>campanulids</taxon>
        <taxon>Asterales</taxon>
        <taxon>Asteraceae</taxon>
        <taxon>Asteroideae</taxon>
        <taxon>Anthemideae</taxon>
        <taxon>Anthemidinae</taxon>
        <taxon>Tanacetum</taxon>
    </lineage>
</organism>
<sequence length="245" mass="28323">MDDADSRVLREGDTFGRKRKIATAKSKSKVVCASRRKSIQKFVLGSWLRCASPKQANYMIREIHEGSCSMHSGPRPIPRLPKTKLKTITSPWPFHKWGIDICGLFPEVASKVKFLILAIDYFTKWIEAKPVAAITRKHVMKFVWDNITSWKKKRELATIDEEKHKRKMKGYYNSKVRSTIRKPRDLVYRSNEASKQKGTGKLGPKWEGPYEITEAIGDGAYKLRDHEGNQLPRTWNIADLKRCYI</sequence>
<proteinExistence type="predicted"/>
<dbReference type="EMBL" id="BQNB010012592">
    <property type="protein sequence ID" value="GJT05509.1"/>
    <property type="molecule type" value="Genomic_DNA"/>
</dbReference>
<gene>
    <name evidence="1" type="ORF">Tco_0839971</name>
</gene>
<keyword evidence="2" id="KW-1185">Reference proteome</keyword>
<reference evidence="1" key="1">
    <citation type="journal article" date="2022" name="Int. J. Mol. Sci.">
        <title>Draft Genome of Tanacetum Coccineum: Genomic Comparison of Closely Related Tanacetum-Family Plants.</title>
        <authorList>
            <person name="Yamashiro T."/>
            <person name="Shiraishi A."/>
            <person name="Nakayama K."/>
            <person name="Satake H."/>
        </authorList>
    </citation>
    <scope>NUCLEOTIDE SEQUENCE</scope>
</reference>
<evidence type="ECO:0000313" key="2">
    <source>
        <dbReference type="Proteomes" id="UP001151760"/>
    </source>
</evidence>
<reference evidence="1" key="2">
    <citation type="submission" date="2022-01" db="EMBL/GenBank/DDBJ databases">
        <authorList>
            <person name="Yamashiro T."/>
            <person name="Shiraishi A."/>
            <person name="Satake H."/>
            <person name="Nakayama K."/>
        </authorList>
    </citation>
    <scope>NUCLEOTIDE SEQUENCE</scope>
</reference>
<dbReference type="Proteomes" id="UP001151760">
    <property type="component" value="Unassembled WGS sequence"/>
</dbReference>
<keyword evidence="1" id="KW-0808">Transferase</keyword>
<keyword evidence="1" id="KW-0695">RNA-directed DNA polymerase</keyword>
<comment type="caution">
    <text evidence="1">The sequence shown here is derived from an EMBL/GenBank/DDBJ whole genome shotgun (WGS) entry which is preliminary data.</text>
</comment>
<accession>A0ABQ5AU35</accession>
<protein>
    <submittedName>
        <fullName evidence="1">Reverse transcriptase domain-containing protein</fullName>
    </submittedName>
</protein>
<dbReference type="GO" id="GO:0003964">
    <property type="term" value="F:RNA-directed DNA polymerase activity"/>
    <property type="evidence" value="ECO:0007669"/>
    <property type="project" value="UniProtKB-KW"/>
</dbReference>
<dbReference type="InterPro" id="IPR012337">
    <property type="entry name" value="RNaseH-like_sf"/>
</dbReference>
<dbReference type="SUPFAM" id="SSF53098">
    <property type="entry name" value="Ribonuclease H-like"/>
    <property type="match status" value="1"/>
</dbReference>
<dbReference type="Gene3D" id="3.30.420.10">
    <property type="entry name" value="Ribonuclease H-like superfamily/Ribonuclease H"/>
    <property type="match status" value="1"/>
</dbReference>
<evidence type="ECO:0000313" key="1">
    <source>
        <dbReference type="EMBL" id="GJT05509.1"/>
    </source>
</evidence>
<dbReference type="PANTHER" id="PTHR47266">
    <property type="entry name" value="ENDONUCLEASE-RELATED"/>
    <property type="match status" value="1"/>
</dbReference>